<evidence type="ECO:0000313" key="3">
    <source>
        <dbReference type="Proteomes" id="UP000799778"/>
    </source>
</evidence>
<evidence type="ECO:0000256" key="1">
    <source>
        <dbReference type="SAM" id="MobiDB-lite"/>
    </source>
</evidence>
<sequence length="170" mass="18061">MKAELLQRVREQIERVVKAPAESQSKILDAEAMEIATTVMESQAALDNAKKVSVSQIQTPERVPPRTQLFVHTGAERPASGPSSSESSAMSSPLSPDHSPVITPASPTSPTTEDTGESSHMPLFEHSASSIAGTRSSTWARMSDVFGKWNIAPSAHRPTTLGAPSSRVAS</sequence>
<accession>A0A6A5XV16</accession>
<dbReference type="RefSeq" id="XP_033384890.1">
    <property type="nucleotide sequence ID" value="XM_033521859.1"/>
</dbReference>
<dbReference type="Proteomes" id="UP000799778">
    <property type="component" value="Unassembled WGS sequence"/>
</dbReference>
<reference evidence="2" key="1">
    <citation type="journal article" date="2020" name="Stud. Mycol.">
        <title>101 Dothideomycetes genomes: a test case for predicting lifestyles and emergence of pathogens.</title>
        <authorList>
            <person name="Haridas S."/>
            <person name="Albert R."/>
            <person name="Binder M."/>
            <person name="Bloem J."/>
            <person name="Labutti K."/>
            <person name="Salamov A."/>
            <person name="Andreopoulos B."/>
            <person name="Baker S."/>
            <person name="Barry K."/>
            <person name="Bills G."/>
            <person name="Bluhm B."/>
            <person name="Cannon C."/>
            <person name="Castanera R."/>
            <person name="Culley D."/>
            <person name="Daum C."/>
            <person name="Ezra D."/>
            <person name="Gonzalez J."/>
            <person name="Henrissat B."/>
            <person name="Kuo A."/>
            <person name="Liang C."/>
            <person name="Lipzen A."/>
            <person name="Lutzoni F."/>
            <person name="Magnuson J."/>
            <person name="Mondo S."/>
            <person name="Nolan M."/>
            <person name="Ohm R."/>
            <person name="Pangilinan J."/>
            <person name="Park H.-J."/>
            <person name="Ramirez L."/>
            <person name="Alfaro M."/>
            <person name="Sun H."/>
            <person name="Tritt A."/>
            <person name="Yoshinaga Y."/>
            <person name="Zwiers L.-H."/>
            <person name="Turgeon B."/>
            <person name="Goodwin S."/>
            <person name="Spatafora J."/>
            <person name="Crous P."/>
            <person name="Grigoriev I."/>
        </authorList>
    </citation>
    <scope>NUCLEOTIDE SEQUENCE</scope>
    <source>
        <strain evidence="2">CBS 175.79</strain>
    </source>
</reference>
<keyword evidence="3" id="KW-1185">Reference proteome</keyword>
<dbReference type="AlphaFoldDB" id="A0A6A5XV16"/>
<organism evidence="2 3">
    <name type="scientific">Aaosphaeria arxii CBS 175.79</name>
    <dbReference type="NCBI Taxonomy" id="1450172"/>
    <lineage>
        <taxon>Eukaryota</taxon>
        <taxon>Fungi</taxon>
        <taxon>Dikarya</taxon>
        <taxon>Ascomycota</taxon>
        <taxon>Pezizomycotina</taxon>
        <taxon>Dothideomycetes</taxon>
        <taxon>Pleosporomycetidae</taxon>
        <taxon>Pleosporales</taxon>
        <taxon>Pleosporales incertae sedis</taxon>
        <taxon>Aaosphaeria</taxon>
    </lineage>
</organism>
<protein>
    <submittedName>
        <fullName evidence="2">Uncharacterized protein</fullName>
    </submittedName>
</protein>
<proteinExistence type="predicted"/>
<dbReference type="OrthoDB" id="2129491at2759"/>
<name>A0A6A5XV16_9PLEO</name>
<feature type="compositionally biased region" description="Low complexity" evidence="1">
    <location>
        <begin position="80"/>
        <end position="99"/>
    </location>
</feature>
<evidence type="ECO:0000313" key="2">
    <source>
        <dbReference type="EMBL" id="KAF2016551.1"/>
    </source>
</evidence>
<feature type="region of interest" description="Disordered" evidence="1">
    <location>
        <begin position="54"/>
        <end position="135"/>
    </location>
</feature>
<dbReference type="EMBL" id="ML978069">
    <property type="protein sequence ID" value="KAF2016551.1"/>
    <property type="molecule type" value="Genomic_DNA"/>
</dbReference>
<gene>
    <name evidence="2" type="ORF">BU24DRAFT_204379</name>
</gene>
<dbReference type="GeneID" id="54279256"/>
<feature type="region of interest" description="Disordered" evidence="1">
    <location>
        <begin position="150"/>
        <end position="170"/>
    </location>
</feature>